<organism evidence="3 4">
    <name type="scientific">Boseongicola aestuarii</name>
    <dbReference type="NCBI Taxonomy" id="1470561"/>
    <lineage>
        <taxon>Bacteria</taxon>
        <taxon>Pseudomonadati</taxon>
        <taxon>Pseudomonadota</taxon>
        <taxon>Alphaproteobacteria</taxon>
        <taxon>Rhodobacterales</taxon>
        <taxon>Paracoccaceae</taxon>
        <taxon>Boseongicola</taxon>
    </lineage>
</organism>
<gene>
    <name evidence="3" type="ORF">BOA8489_02282</name>
</gene>
<dbReference type="CDD" id="cd07814">
    <property type="entry name" value="SRPBCC_CalC_Aha1-like"/>
    <property type="match status" value="1"/>
</dbReference>
<dbReference type="AlphaFoldDB" id="A0A238J0B4"/>
<evidence type="ECO:0000313" key="3">
    <source>
        <dbReference type="EMBL" id="SMX24159.1"/>
    </source>
</evidence>
<name>A0A238J0B4_9RHOB</name>
<dbReference type="Gene3D" id="3.30.530.20">
    <property type="match status" value="1"/>
</dbReference>
<proteinExistence type="inferred from homology"/>
<dbReference type="Pfam" id="PF08327">
    <property type="entry name" value="AHSA1"/>
    <property type="match status" value="1"/>
</dbReference>
<evidence type="ECO:0000259" key="2">
    <source>
        <dbReference type="Pfam" id="PF08327"/>
    </source>
</evidence>
<dbReference type="OrthoDB" id="9805228at2"/>
<comment type="similarity">
    <text evidence="1">Belongs to the AHA1 family.</text>
</comment>
<accession>A0A238J0B4</accession>
<protein>
    <recommendedName>
        <fullName evidence="2">Activator of Hsp90 ATPase homologue 1/2-like C-terminal domain-containing protein</fullName>
    </recommendedName>
</protein>
<feature type="domain" description="Activator of Hsp90 ATPase homologue 1/2-like C-terminal" evidence="2">
    <location>
        <begin position="18"/>
        <end position="145"/>
    </location>
</feature>
<dbReference type="Proteomes" id="UP000201838">
    <property type="component" value="Unassembled WGS sequence"/>
</dbReference>
<sequence>MTDQATELTLEVSRLIPAVREKLFDAWLDPAMLAQFMMPAPNMSVPEATSDARAGGRFLIVMRVGDKDMPHAGTYKTIDRANQIVFTWESPMSPVENSIVTLDFKDAEGGTDVRLTHVRFPSEESRANHEGGWTRILATLAETLGS</sequence>
<keyword evidence="4" id="KW-1185">Reference proteome</keyword>
<evidence type="ECO:0000313" key="4">
    <source>
        <dbReference type="Proteomes" id="UP000201838"/>
    </source>
</evidence>
<dbReference type="RefSeq" id="WP_093974121.1">
    <property type="nucleotide sequence ID" value="NZ_FXXQ01000007.1"/>
</dbReference>
<dbReference type="EMBL" id="FXXQ01000007">
    <property type="protein sequence ID" value="SMX24159.1"/>
    <property type="molecule type" value="Genomic_DNA"/>
</dbReference>
<dbReference type="InterPro" id="IPR013538">
    <property type="entry name" value="ASHA1/2-like_C"/>
</dbReference>
<evidence type="ECO:0000256" key="1">
    <source>
        <dbReference type="ARBA" id="ARBA00006817"/>
    </source>
</evidence>
<reference evidence="3 4" key="1">
    <citation type="submission" date="2017-05" db="EMBL/GenBank/DDBJ databases">
        <authorList>
            <person name="Song R."/>
            <person name="Chenine A.L."/>
            <person name="Ruprecht R.M."/>
        </authorList>
    </citation>
    <scope>NUCLEOTIDE SEQUENCE [LARGE SCALE GENOMIC DNA]</scope>
    <source>
        <strain evidence="3 4">CECT 8489</strain>
    </source>
</reference>
<dbReference type="InterPro" id="IPR023393">
    <property type="entry name" value="START-like_dom_sf"/>
</dbReference>
<dbReference type="SUPFAM" id="SSF55961">
    <property type="entry name" value="Bet v1-like"/>
    <property type="match status" value="1"/>
</dbReference>